<gene>
    <name evidence="6" type="primary">argH</name>
    <name evidence="10" type="ORF">AA0535_2493</name>
</gene>
<keyword evidence="5 6" id="KW-0456">Lyase</keyword>
<dbReference type="Pfam" id="PF14698">
    <property type="entry name" value="ASL_C2"/>
    <property type="match status" value="1"/>
</dbReference>
<evidence type="ECO:0000259" key="8">
    <source>
        <dbReference type="Pfam" id="PF00206"/>
    </source>
</evidence>
<dbReference type="PRINTS" id="PR00145">
    <property type="entry name" value="ARGSUCLYASE"/>
</dbReference>
<accession>A0ABQ0Q5F2</accession>
<evidence type="ECO:0000256" key="5">
    <source>
        <dbReference type="ARBA" id="ARBA00023239"/>
    </source>
</evidence>
<comment type="catalytic activity">
    <reaction evidence="1 6">
        <text>2-(N(omega)-L-arginino)succinate = fumarate + L-arginine</text>
        <dbReference type="Rhea" id="RHEA:24020"/>
        <dbReference type="ChEBI" id="CHEBI:29806"/>
        <dbReference type="ChEBI" id="CHEBI:32682"/>
        <dbReference type="ChEBI" id="CHEBI:57472"/>
        <dbReference type="EC" id="4.3.2.1"/>
    </reaction>
</comment>
<evidence type="ECO:0000256" key="2">
    <source>
        <dbReference type="ARBA" id="ARBA00004941"/>
    </source>
</evidence>
<dbReference type="InterPro" id="IPR008948">
    <property type="entry name" value="L-Aspartase-like"/>
</dbReference>
<sequence>MDNPVTETDRPTAPPLPSASGETNTQGEARLANPQWGGRFAAGPAAIMADINASIDFDQKLWRQDIRGSLAHAAMLARVGLLTISEEQEIRDGLHGIARDIEAGAFTFSQDLEDIHMNIEARLSERIGEAGKRLHTARSRNDQVATDFRLWVRDAIDGISGQITALMRSLATRALEHASDAMPGFTHLQVAQPVTFGHHLLAYVEMLSRDRDRLRDARARLNECPLGSAALAGTSFPIDRRFTADTLGFDRPTANSLDAVSDRDFALEYLSALSLLGMHLSRLSEELVLWCSAPFSFVRLSDGFTTGSSIMPQKKNPDAAELVRAKVGRITGDFMGLLMVMKGLPLAYAKDTQEDKEPVFDATEAATLSLAAMDGMIRDMTANTDKMRALAGAGFATATDLADWLVRVPRLPFRTAHHVTGRLVGMAEAKNCDLADLTLEEMQGVEPQIDATIFDVLTVESSLASRTSEGGTAPANVTKAARLWLARLEENHA</sequence>
<dbReference type="EMBL" id="BAPV01000057">
    <property type="protein sequence ID" value="GBQ92237.1"/>
    <property type="molecule type" value="Genomic_DNA"/>
</dbReference>
<evidence type="ECO:0000313" key="10">
    <source>
        <dbReference type="EMBL" id="GBQ92237.1"/>
    </source>
</evidence>
<feature type="domain" description="Argininosuccinate lyase C-terminal" evidence="9">
    <location>
        <begin position="395"/>
        <end position="464"/>
    </location>
</feature>
<feature type="region of interest" description="Disordered" evidence="7">
    <location>
        <begin position="1"/>
        <end position="26"/>
    </location>
</feature>
<dbReference type="SUPFAM" id="SSF48557">
    <property type="entry name" value="L-aspartase-like"/>
    <property type="match status" value="1"/>
</dbReference>
<evidence type="ECO:0000256" key="6">
    <source>
        <dbReference type="HAMAP-Rule" id="MF_00006"/>
    </source>
</evidence>
<dbReference type="InterPro" id="IPR020557">
    <property type="entry name" value="Fumarate_lyase_CS"/>
</dbReference>
<dbReference type="PANTHER" id="PTHR43814">
    <property type="entry name" value="ARGININOSUCCINATE LYASE"/>
    <property type="match status" value="1"/>
</dbReference>
<comment type="similarity">
    <text evidence="6">Belongs to the lyase 1 family. Argininosuccinate lyase subfamily.</text>
</comment>
<dbReference type="CDD" id="cd01359">
    <property type="entry name" value="Argininosuccinate_lyase"/>
    <property type="match status" value="1"/>
</dbReference>
<dbReference type="NCBIfam" id="TIGR00838">
    <property type="entry name" value="argH"/>
    <property type="match status" value="1"/>
</dbReference>
<proteinExistence type="inferred from homology"/>
<evidence type="ECO:0000256" key="7">
    <source>
        <dbReference type="SAM" id="MobiDB-lite"/>
    </source>
</evidence>
<comment type="subcellular location">
    <subcellularLocation>
        <location evidence="6">Cytoplasm</location>
    </subcellularLocation>
</comment>
<dbReference type="PROSITE" id="PS00163">
    <property type="entry name" value="FUMARATE_LYASES"/>
    <property type="match status" value="1"/>
</dbReference>
<dbReference type="GO" id="GO:0016829">
    <property type="term" value="F:lyase activity"/>
    <property type="evidence" value="ECO:0007669"/>
    <property type="project" value="UniProtKB-KW"/>
</dbReference>
<dbReference type="InterPro" id="IPR024083">
    <property type="entry name" value="Fumarase/histidase_N"/>
</dbReference>
<name>A0ABQ0Q5F2_9PROT</name>
<keyword evidence="11" id="KW-1185">Reference proteome</keyword>
<reference evidence="10" key="1">
    <citation type="submission" date="2013-04" db="EMBL/GenBank/DDBJ databases">
        <title>The genome sequencing project of 58 acetic acid bacteria.</title>
        <authorList>
            <person name="Okamoto-Kainuma A."/>
            <person name="Ishikawa M."/>
            <person name="Umino S."/>
            <person name="Koizumi Y."/>
            <person name="Shiwa Y."/>
            <person name="Yoshikawa H."/>
            <person name="Matsutani M."/>
            <person name="Matsushita K."/>
        </authorList>
    </citation>
    <scope>NUCLEOTIDE SEQUENCE</scope>
    <source>
        <strain evidence="10">NRIC 0535</strain>
    </source>
</reference>
<keyword evidence="6" id="KW-0028">Amino-acid biosynthesis</keyword>
<dbReference type="HAMAP" id="MF_00006">
    <property type="entry name" value="Arg_succ_lyase"/>
    <property type="match status" value="1"/>
</dbReference>
<dbReference type="InterPro" id="IPR009049">
    <property type="entry name" value="Argininosuccinate_lyase"/>
</dbReference>
<organism evidence="10 11">
    <name type="scientific">Asaia krungthepensis NRIC 0535</name>
    <dbReference type="NCBI Taxonomy" id="1307925"/>
    <lineage>
        <taxon>Bacteria</taxon>
        <taxon>Pseudomonadati</taxon>
        <taxon>Pseudomonadota</taxon>
        <taxon>Alphaproteobacteria</taxon>
        <taxon>Acetobacterales</taxon>
        <taxon>Acetobacteraceae</taxon>
        <taxon>Asaia</taxon>
    </lineage>
</organism>
<evidence type="ECO:0000313" key="11">
    <source>
        <dbReference type="Proteomes" id="UP001062776"/>
    </source>
</evidence>
<evidence type="ECO:0000256" key="1">
    <source>
        <dbReference type="ARBA" id="ARBA00000985"/>
    </source>
</evidence>
<dbReference type="InterPro" id="IPR022761">
    <property type="entry name" value="Fumarate_lyase_N"/>
</dbReference>
<evidence type="ECO:0000259" key="9">
    <source>
        <dbReference type="Pfam" id="PF14698"/>
    </source>
</evidence>
<dbReference type="PANTHER" id="PTHR43814:SF1">
    <property type="entry name" value="ARGININOSUCCINATE LYASE"/>
    <property type="match status" value="1"/>
</dbReference>
<keyword evidence="4 6" id="KW-0055">Arginine biosynthesis</keyword>
<dbReference type="Proteomes" id="UP001062776">
    <property type="component" value="Unassembled WGS sequence"/>
</dbReference>
<dbReference type="Gene3D" id="1.10.275.10">
    <property type="entry name" value="Fumarase/aspartase (N-terminal domain)"/>
    <property type="match status" value="1"/>
</dbReference>
<dbReference type="EC" id="4.3.2.1" evidence="3 6"/>
<dbReference type="InterPro" id="IPR029419">
    <property type="entry name" value="Arg_succ_lyase_C"/>
</dbReference>
<dbReference type="Pfam" id="PF00206">
    <property type="entry name" value="Lyase_1"/>
    <property type="match status" value="1"/>
</dbReference>
<evidence type="ECO:0000256" key="3">
    <source>
        <dbReference type="ARBA" id="ARBA00012338"/>
    </source>
</evidence>
<evidence type="ECO:0000256" key="4">
    <source>
        <dbReference type="ARBA" id="ARBA00022571"/>
    </source>
</evidence>
<feature type="domain" description="Fumarate lyase N-terminal" evidence="8">
    <location>
        <begin position="43"/>
        <end position="332"/>
    </location>
</feature>
<dbReference type="Gene3D" id="1.20.200.10">
    <property type="entry name" value="Fumarase/aspartase (Central domain)"/>
    <property type="match status" value="1"/>
</dbReference>
<comment type="pathway">
    <text evidence="2 6">Amino-acid biosynthesis; L-arginine biosynthesis; L-arginine from L-ornithine and carbamoyl phosphate: step 3/3.</text>
</comment>
<keyword evidence="6" id="KW-0963">Cytoplasm</keyword>
<protein>
    <recommendedName>
        <fullName evidence="3 6">Argininosuccinate lyase</fullName>
        <shortName evidence="6">ASAL</shortName>
        <ecNumber evidence="3 6">4.3.2.1</ecNumber>
    </recommendedName>
    <alternativeName>
        <fullName evidence="6">Arginosuccinase</fullName>
    </alternativeName>
</protein>
<comment type="caution">
    <text evidence="10">The sequence shown here is derived from an EMBL/GenBank/DDBJ whole genome shotgun (WGS) entry which is preliminary data.</text>
</comment>
<dbReference type="Gene3D" id="1.10.40.30">
    <property type="entry name" value="Fumarase/aspartase (C-terminal domain)"/>
    <property type="match status" value="1"/>
</dbReference>
<dbReference type="InterPro" id="IPR000362">
    <property type="entry name" value="Fumarate_lyase_fam"/>
</dbReference>
<dbReference type="PRINTS" id="PR00149">
    <property type="entry name" value="FUMRATELYASE"/>
</dbReference>